<dbReference type="GO" id="GO:0005694">
    <property type="term" value="C:chromosome"/>
    <property type="evidence" value="ECO:0007669"/>
    <property type="project" value="UniProtKB-SubCell"/>
</dbReference>
<dbReference type="PIRSF" id="PIRSF028732">
    <property type="entry name" value="Alba"/>
    <property type="match status" value="1"/>
</dbReference>
<sequence length="93" mass="10175">MTKEDDSKVFIGKKKSMAYVMAAMVVLNDTPVRLLARGRAISRAVDVSEILINRFMTGCSYGEILISTETLTNSDGTNSNVSSIEIEIFPPKS</sequence>
<evidence type="ECO:0000259" key="6">
    <source>
        <dbReference type="Pfam" id="PF01918"/>
    </source>
</evidence>
<protein>
    <recommendedName>
        <fullName evidence="6">DNA/RNA-binding protein Alba-like domain-containing protein</fullName>
    </recommendedName>
</protein>
<comment type="caution">
    <text evidence="7">The sequence shown here is derived from an EMBL/GenBank/DDBJ whole genome shotgun (WGS) entry which is preliminary data.</text>
</comment>
<dbReference type="Pfam" id="PF01918">
    <property type="entry name" value="Alba"/>
    <property type="match status" value="1"/>
</dbReference>
<proteinExistence type="inferred from homology"/>
<evidence type="ECO:0000256" key="3">
    <source>
        <dbReference type="ARBA" id="ARBA00022454"/>
    </source>
</evidence>
<keyword evidence="4" id="KW-0963">Cytoplasm</keyword>
<dbReference type="InterPro" id="IPR002775">
    <property type="entry name" value="DNA/RNA-bd_Alba-like"/>
</dbReference>
<comment type="subcellular location">
    <subcellularLocation>
        <location evidence="1">Chromosome</location>
    </subcellularLocation>
    <subcellularLocation>
        <location evidence="2">Cytoplasm</location>
    </subcellularLocation>
</comment>
<evidence type="ECO:0000256" key="2">
    <source>
        <dbReference type="ARBA" id="ARBA00004496"/>
    </source>
</evidence>
<evidence type="ECO:0000313" key="7">
    <source>
        <dbReference type="EMBL" id="KKN20075.1"/>
    </source>
</evidence>
<keyword evidence="5" id="KW-0238">DNA-binding</keyword>
<reference evidence="7" key="1">
    <citation type="journal article" date="2015" name="Nature">
        <title>Complex archaea that bridge the gap between prokaryotes and eukaryotes.</title>
        <authorList>
            <person name="Spang A."/>
            <person name="Saw J.H."/>
            <person name="Jorgensen S.L."/>
            <person name="Zaremba-Niedzwiedzka K."/>
            <person name="Martijn J."/>
            <person name="Lind A.E."/>
            <person name="van Eijk R."/>
            <person name="Schleper C."/>
            <person name="Guy L."/>
            <person name="Ettema T.J."/>
        </authorList>
    </citation>
    <scope>NUCLEOTIDE SEQUENCE</scope>
</reference>
<evidence type="ECO:0000256" key="4">
    <source>
        <dbReference type="ARBA" id="ARBA00022490"/>
    </source>
</evidence>
<gene>
    <name evidence="7" type="ORF">LCGC14_0939260</name>
</gene>
<organism evidence="7">
    <name type="scientific">marine sediment metagenome</name>
    <dbReference type="NCBI Taxonomy" id="412755"/>
    <lineage>
        <taxon>unclassified sequences</taxon>
        <taxon>metagenomes</taxon>
        <taxon>ecological metagenomes</taxon>
    </lineage>
</organism>
<name>A0A0F9NKJ8_9ZZZZ</name>
<feature type="domain" description="DNA/RNA-binding protein Alba-like" evidence="6">
    <location>
        <begin position="9"/>
        <end position="67"/>
    </location>
</feature>
<dbReference type="SUPFAM" id="SSF82704">
    <property type="entry name" value="AlbA-like"/>
    <property type="match status" value="1"/>
</dbReference>
<dbReference type="AlphaFoldDB" id="A0A0F9NKJ8"/>
<dbReference type="Gene3D" id="3.30.110.20">
    <property type="entry name" value="Alba-like domain"/>
    <property type="match status" value="1"/>
</dbReference>
<dbReference type="GO" id="GO:0003723">
    <property type="term" value="F:RNA binding"/>
    <property type="evidence" value="ECO:0007669"/>
    <property type="project" value="InterPro"/>
</dbReference>
<dbReference type="GO" id="GO:0005737">
    <property type="term" value="C:cytoplasm"/>
    <property type="evidence" value="ECO:0007669"/>
    <property type="project" value="UniProtKB-SubCell"/>
</dbReference>
<evidence type="ECO:0000256" key="1">
    <source>
        <dbReference type="ARBA" id="ARBA00004286"/>
    </source>
</evidence>
<evidence type="ECO:0000256" key="5">
    <source>
        <dbReference type="ARBA" id="ARBA00023125"/>
    </source>
</evidence>
<dbReference type="InterPro" id="IPR036882">
    <property type="entry name" value="Alba-like_dom_sf"/>
</dbReference>
<dbReference type="InterPro" id="IPR013795">
    <property type="entry name" value="DNA/RNA-bd_Alba"/>
</dbReference>
<keyword evidence="3" id="KW-0158">Chromosome</keyword>
<dbReference type="GO" id="GO:0003677">
    <property type="term" value="F:DNA binding"/>
    <property type="evidence" value="ECO:0007669"/>
    <property type="project" value="UniProtKB-KW"/>
</dbReference>
<dbReference type="EMBL" id="LAZR01003274">
    <property type="protein sequence ID" value="KKN20075.1"/>
    <property type="molecule type" value="Genomic_DNA"/>
</dbReference>
<dbReference type="HAMAP" id="MF_01122">
    <property type="entry name" value="AlbA"/>
    <property type="match status" value="1"/>
</dbReference>
<accession>A0A0F9NKJ8</accession>